<keyword evidence="1" id="KW-0479">Metal-binding</keyword>
<evidence type="ECO:0000313" key="6">
    <source>
        <dbReference type="EMBL" id="OTF78701.1"/>
    </source>
</evidence>
<evidence type="ECO:0000259" key="5">
    <source>
        <dbReference type="PROSITE" id="PS51800"/>
    </source>
</evidence>
<accession>A0A1Y3BCQ4</accession>
<feature type="region of interest" description="Disordered" evidence="4">
    <location>
        <begin position="46"/>
        <end position="74"/>
    </location>
</feature>
<keyword evidence="3" id="KW-0862">Zinc</keyword>
<feature type="domain" description="CHHC U11-48K-type" evidence="5">
    <location>
        <begin position="5"/>
        <end position="32"/>
    </location>
</feature>
<dbReference type="AlphaFoldDB" id="A0A1Y3BCQ4"/>
<dbReference type="OrthoDB" id="69229at2759"/>
<proteinExistence type="predicted"/>
<evidence type="ECO:0000313" key="7">
    <source>
        <dbReference type="Proteomes" id="UP000194236"/>
    </source>
</evidence>
<comment type="caution">
    <text evidence="6">The sequence shown here is derived from an EMBL/GenBank/DDBJ whole genome shotgun (WGS) entry which is preliminary data.</text>
</comment>
<name>A0A1Y3BCQ4_EURMA</name>
<protein>
    <recommendedName>
        <fullName evidence="5">CHHC U11-48K-type domain-containing protein</fullName>
    </recommendedName>
</protein>
<dbReference type="PROSITE" id="PS51800">
    <property type="entry name" value="ZF_CHHC_U11_48K"/>
    <property type="match status" value="1"/>
</dbReference>
<dbReference type="Pfam" id="PF05253">
    <property type="entry name" value="zf-U11-48K"/>
    <property type="match status" value="1"/>
</dbReference>
<dbReference type="EMBL" id="MUJZ01026698">
    <property type="protein sequence ID" value="OTF78701.1"/>
    <property type="molecule type" value="Genomic_DNA"/>
</dbReference>
<evidence type="ECO:0000256" key="4">
    <source>
        <dbReference type="SAM" id="MobiDB-lite"/>
    </source>
</evidence>
<evidence type="ECO:0000256" key="3">
    <source>
        <dbReference type="ARBA" id="ARBA00022833"/>
    </source>
</evidence>
<reference evidence="6 7" key="1">
    <citation type="submission" date="2017-03" db="EMBL/GenBank/DDBJ databases">
        <title>Genome Survey of Euroglyphus maynei.</title>
        <authorList>
            <person name="Arlian L.G."/>
            <person name="Morgan M.S."/>
            <person name="Rider S.D."/>
        </authorList>
    </citation>
    <scope>NUCLEOTIDE SEQUENCE [LARGE SCALE GENOMIC DNA]</scope>
    <source>
        <strain evidence="6">Arlian Lab</strain>
        <tissue evidence="6">Whole body</tissue>
    </source>
</reference>
<evidence type="ECO:0000256" key="1">
    <source>
        <dbReference type="ARBA" id="ARBA00022723"/>
    </source>
</evidence>
<organism evidence="6 7">
    <name type="scientific">Euroglyphus maynei</name>
    <name type="common">Mayne's house dust mite</name>
    <dbReference type="NCBI Taxonomy" id="6958"/>
    <lineage>
        <taxon>Eukaryota</taxon>
        <taxon>Metazoa</taxon>
        <taxon>Ecdysozoa</taxon>
        <taxon>Arthropoda</taxon>
        <taxon>Chelicerata</taxon>
        <taxon>Arachnida</taxon>
        <taxon>Acari</taxon>
        <taxon>Acariformes</taxon>
        <taxon>Sarcoptiformes</taxon>
        <taxon>Astigmata</taxon>
        <taxon>Psoroptidia</taxon>
        <taxon>Analgoidea</taxon>
        <taxon>Pyroglyphidae</taxon>
        <taxon>Pyroglyphinae</taxon>
        <taxon>Euroglyphus</taxon>
    </lineage>
</organism>
<keyword evidence="7" id="KW-1185">Reference proteome</keyword>
<feature type="compositionally biased region" description="Polar residues" evidence="4">
    <location>
        <begin position="46"/>
        <end position="63"/>
    </location>
</feature>
<evidence type="ECO:0000256" key="2">
    <source>
        <dbReference type="ARBA" id="ARBA00022771"/>
    </source>
</evidence>
<sequence length="140" mass="16635">MSTNFLICPINPNHKVNETRYNEHLSKCKSMNPKKFDEYDEIMERNSSQNEYCSNEDYSSSSLIGEESDDYSDSIREPYTMDIDEKSGKPIITAIDWQRLEQVETFQHIPYDILMIMTINQRQHYKDCLFNHTKYVQSLD</sequence>
<dbReference type="InterPro" id="IPR022776">
    <property type="entry name" value="TRM13/UPF0224_CHHC_Znf_dom"/>
</dbReference>
<gene>
    <name evidence="6" type="ORF">BLA29_001879</name>
</gene>
<dbReference type="GO" id="GO:0008270">
    <property type="term" value="F:zinc ion binding"/>
    <property type="evidence" value="ECO:0007669"/>
    <property type="project" value="UniProtKB-KW"/>
</dbReference>
<keyword evidence="2" id="KW-0863">Zinc-finger</keyword>
<dbReference type="Proteomes" id="UP000194236">
    <property type="component" value="Unassembled WGS sequence"/>
</dbReference>